<dbReference type="PANTHER" id="PTHR33886">
    <property type="entry name" value="UNSATURATED RHAMNOGALACTURONAN HYDROLASE (EUROFUNG)"/>
    <property type="match status" value="1"/>
</dbReference>
<dbReference type="InterPro" id="IPR010905">
    <property type="entry name" value="Glyco_hydro_88"/>
</dbReference>
<evidence type="ECO:0000313" key="3">
    <source>
        <dbReference type="EMBL" id="KAJ7040701.1"/>
    </source>
</evidence>
<sequence>MVLVSFVSLLATVLFLPISQARPQSYAVWAADSAIVRGQGNGLDSAGLNPVVSYEHGEFQWALRLLYELTGNQTYFNYIQAGVDNIVFPNGTVHGSYTFTDFSQDPLRTGPSFIYLFQQTHQTKYKTAADTFRSQLNGQPRTAEGQFWHKLRYFNQGWLDGIYMGEVLYATYTNAFDANNVTAWADITSQFKLMFDNTLQNSTAPNNTGLMYHGYDFSHTAVWASPDRGHSPEVWDRALGWYAMALVDVLVLAPPNSGELKPTLLHILNVLAPKIRDAADPTTGVWWLVLTQPGRNLNYFESSGAVMYIYALLKAVRLGYVPDPDGSIVAAMKKAYNYAVNNWVVPNSDGTMSWKNAVSVGSLSTTGDFNYYVSQTVDLNDLKGLAAFVLASLEFEQLE</sequence>
<protein>
    <submittedName>
        <fullName evidence="3">Six-hairpin glycosidase</fullName>
    </submittedName>
</protein>
<keyword evidence="2" id="KW-0732">Signal</keyword>
<proteinExistence type="predicted"/>
<keyword evidence="4" id="KW-1185">Reference proteome</keyword>
<feature type="chain" id="PRO_5042082019" evidence="2">
    <location>
        <begin position="22"/>
        <end position="399"/>
    </location>
</feature>
<comment type="caution">
    <text evidence="3">The sequence shown here is derived from an EMBL/GenBank/DDBJ whole genome shotgun (WGS) entry which is preliminary data.</text>
</comment>
<dbReference type="AlphaFoldDB" id="A0AAD6XAC1"/>
<reference evidence="3" key="1">
    <citation type="submission" date="2023-03" db="EMBL/GenBank/DDBJ databases">
        <title>Massive genome expansion in bonnet fungi (Mycena s.s.) driven by repeated elements and novel gene families across ecological guilds.</title>
        <authorList>
            <consortium name="Lawrence Berkeley National Laboratory"/>
            <person name="Harder C.B."/>
            <person name="Miyauchi S."/>
            <person name="Viragh M."/>
            <person name="Kuo A."/>
            <person name="Thoen E."/>
            <person name="Andreopoulos B."/>
            <person name="Lu D."/>
            <person name="Skrede I."/>
            <person name="Drula E."/>
            <person name="Henrissat B."/>
            <person name="Morin E."/>
            <person name="Kohler A."/>
            <person name="Barry K."/>
            <person name="LaButti K."/>
            <person name="Morin E."/>
            <person name="Salamov A."/>
            <person name="Lipzen A."/>
            <person name="Mereny Z."/>
            <person name="Hegedus B."/>
            <person name="Baldrian P."/>
            <person name="Stursova M."/>
            <person name="Weitz H."/>
            <person name="Taylor A."/>
            <person name="Grigoriev I.V."/>
            <person name="Nagy L.G."/>
            <person name="Martin F."/>
            <person name="Kauserud H."/>
        </authorList>
    </citation>
    <scope>NUCLEOTIDE SEQUENCE</scope>
    <source>
        <strain evidence="3">CBHHK200</strain>
    </source>
</reference>
<dbReference type="InterPro" id="IPR008928">
    <property type="entry name" value="6-hairpin_glycosidase_sf"/>
</dbReference>
<dbReference type="Proteomes" id="UP001218188">
    <property type="component" value="Unassembled WGS sequence"/>
</dbReference>
<accession>A0AAD6XAC1</accession>
<name>A0AAD6XAC1_9AGAR</name>
<dbReference type="EMBL" id="JARJCM010000020">
    <property type="protein sequence ID" value="KAJ7040701.1"/>
    <property type="molecule type" value="Genomic_DNA"/>
</dbReference>
<evidence type="ECO:0000313" key="4">
    <source>
        <dbReference type="Proteomes" id="UP001218188"/>
    </source>
</evidence>
<dbReference type="InterPro" id="IPR012341">
    <property type="entry name" value="6hp_glycosidase-like_sf"/>
</dbReference>
<dbReference type="Pfam" id="PF07470">
    <property type="entry name" value="Glyco_hydro_88"/>
    <property type="match status" value="1"/>
</dbReference>
<gene>
    <name evidence="3" type="ORF">C8F04DRAFT_1081802</name>
</gene>
<evidence type="ECO:0000256" key="2">
    <source>
        <dbReference type="SAM" id="SignalP"/>
    </source>
</evidence>
<dbReference type="GO" id="GO:0005975">
    <property type="term" value="P:carbohydrate metabolic process"/>
    <property type="evidence" value="ECO:0007669"/>
    <property type="project" value="InterPro"/>
</dbReference>
<dbReference type="Gene3D" id="1.50.10.10">
    <property type="match status" value="1"/>
</dbReference>
<evidence type="ECO:0000256" key="1">
    <source>
        <dbReference type="ARBA" id="ARBA00022801"/>
    </source>
</evidence>
<dbReference type="SUPFAM" id="SSF48208">
    <property type="entry name" value="Six-hairpin glycosidases"/>
    <property type="match status" value="1"/>
</dbReference>
<keyword evidence="3" id="KW-0326">Glycosidase</keyword>
<dbReference type="PANTHER" id="PTHR33886:SF11">
    <property type="entry name" value="WALL GLYCOSYL HYDROLASE YTER, PUTATIVE (AFU_ORTHOLOGUE AFUA_2G14630)-RELATED"/>
    <property type="match status" value="1"/>
</dbReference>
<keyword evidence="1" id="KW-0378">Hydrolase</keyword>
<dbReference type="InterPro" id="IPR052043">
    <property type="entry name" value="PolySaccharide_Degr_Enz"/>
</dbReference>
<organism evidence="3 4">
    <name type="scientific">Mycena alexandri</name>
    <dbReference type="NCBI Taxonomy" id="1745969"/>
    <lineage>
        <taxon>Eukaryota</taxon>
        <taxon>Fungi</taxon>
        <taxon>Dikarya</taxon>
        <taxon>Basidiomycota</taxon>
        <taxon>Agaricomycotina</taxon>
        <taxon>Agaricomycetes</taxon>
        <taxon>Agaricomycetidae</taxon>
        <taxon>Agaricales</taxon>
        <taxon>Marasmiineae</taxon>
        <taxon>Mycenaceae</taxon>
        <taxon>Mycena</taxon>
    </lineage>
</organism>
<feature type="signal peptide" evidence="2">
    <location>
        <begin position="1"/>
        <end position="21"/>
    </location>
</feature>
<dbReference type="GO" id="GO:0016798">
    <property type="term" value="F:hydrolase activity, acting on glycosyl bonds"/>
    <property type="evidence" value="ECO:0007669"/>
    <property type="project" value="UniProtKB-KW"/>
</dbReference>